<evidence type="ECO:0000313" key="5">
    <source>
        <dbReference type="EMBL" id="OXU21755.1"/>
    </source>
</evidence>
<evidence type="ECO:0000256" key="1">
    <source>
        <dbReference type="ARBA" id="ARBA00001962"/>
    </source>
</evidence>
<dbReference type="SUPFAM" id="SSF51197">
    <property type="entry name" value="Clavaminate synthase-like"/>
    <property type="match status" value="1"/>
</dbReference>
<dbReference type="Proteomes" id="UP000215335">
    <property type="component" value="Unassembled WGS sequence"/>
</dbReference>
<proteinExistence type="inferred from homology"/>
<keyword evidence="2" id="KW-0479">Metal-binding</keyword>
<sequence length="282" mass="32715">MKDVRNQFEKDGYVVLEDFFKPEEVDELKSAGEEFTTNLPSEKDRKIFNTVDQQQSKDRYFLDSANKISFFFESEALEKDGKLKVHPRVSLNKVGHALHWLHPVFKKYTFSENVKDIAFQLEMIEPAVCQSMYIYKNPGIGSEVIVHQDASYLYTDPVKLVGFWVALDDATRENGCLWVAPGSHKSGVHRRYMRNKDPLAQDLLIYDKPNAYYQADTFRPVEVRKGSLVLLHGQVVHYSNANRSESSRHAYTFHVIETQHVNYSKDNWLQPPKEGFPLLYTN</sequence>
<comment type="cofactor">
    <cofactor evidence="1">
        <name>Fe cation</name>
        <dbReference type="ChEBI" id="CHEBI:24875"/>
    </cofactor>
</comment>
<evidence type="ECO:0000256" key="4">
    <source>
        <dbReference type="ARBA" id="ARBA00038356"/>
    </source>
</evidence>
<accession>A0A232ETS2</accession>
<dbReference type="OrthoDB" id="445007at2759"/>
<evidence type="ECO:0000256" key="3">
    <source>
        <dbReference type="ARBA" id="ARBA00023004"/>
    </source>
</evidence>
<dbReference type="Gene3D" id="2.60.120.620">
    <property type="entry name" value="q2cbj1_9rhob like domain"/>
    <property type="match status" value="1"/>
</dbReference>
<dbReference type="PANTHER" id="PTHR20883">
    <property type="entry name" value="PHYTANOYL-COA DIOXYGENASE DOMAIN CONTAINING 1"/>
    <property type="match status" value="1"/>
</dbReference>
<dbReference type="GO" id="GO:0046872">
    <property type="term" value="F:metal ion binding"/>
    <property type="evidence" value="ECO:0007669"/>
    <property type="project" value="UniProtKB-KW"/>
</dbReference>
<organism evidence="5 6">
    <name type="scientific">Trichomalopsis sarcophagae</name>
    <dbReference type="NCBI Taxonomy" id="543379"/>
    <lineage>
        <taxon>Eukaryota</taxon>
        <taxon>Metazoa</taxon>
        <taxon>Ecdysozoa</taxon>
        <taxon>Arthropoda</taxon>
        <taxon>Hexapoda</taxon>
        <taxon>Insecta</taxon>
        <taxon>Pterygota</taxon>
        <taxon>Neoptera</taxon>
        <taxon>Endopterygota</taxon>
        <taxon>Hymenoptera</taxon>
        <taxon>Apocrita</taxon>
        <taxon>Proctotrupomorpha</taxon>
        <taxon>Chalcidoidea</taxon>
        <taxon>Pteromalidae</taxon>
        <taxon>Pteromalinae</taxon>
        <taxon>Trichomalopsis</taxon>
    </lineage>
</organism>
<dbReference type="STRING" id="543379.A0A232ETS2"/>
<gene>
    <name evidence="5" type="ORF">TSAR_010918</name>
</gene>
<comment type="caution">
    <text evidence="5">The sequence shown here is derived from an EMBL/GenBank/DDBJ whole genome shotgun (WGS) entry which is preliminary data.</text>
</comment>
<keyword evidence="6" id="KW-1185">Reference proteome</keyword>
<name>A0A232ETS2_9HYME</name>
<dbReference type="EMBL" id="NNAY01002235">
    <property type="protein sequence ID" value="OXU21755.1"/>
    <property type="molecule type" value="Genomic_DNA"/>
</dbReference>
<comment type="similarity">
    <text evidence="4">Belongs to the PhyH family. PHYHD1 subfamily.</text>
</comment>
<dbReference type="Pfam" id="PF05721">
    <property type="entry name" value="PhyH"/>
    <property type="match status" value="1"/>
</dbReference>
<dbReference type="PANTHER" id="PTHR20883:SF15">
    <property type="entry name" value="PHYTANOYL-COA DIOXYGENASE DOMAIN-CONTAINING PROTEIN 1"/>
    <property type="match status" value="1"/>
</dbReference>
<evidence type="ECO:0000256" key="2">
    <source>
        <dbReference type="ARBA" id="ARBA00022723"/>
    </source>
</evidence>
<evidence type="ECO:0008006" key="7">
    <source>
        <dbReference type="Google" id="ProtNLM"/>
    </source>
</evidence>
<evidence type="ECO:0000313" key="6">
    <source>
        <dbReference type="Proteomes" id="UP000215335"/>
    </source>
</evidence>
<protein>
    <recommendedName>
        <fullName evidence="7">Fe2OG dioxygenase domain-containing protein</fullName>
    </recommendedName>
</protein>
<dbReference type="InterPro" id="IPR008775">
    <property type="entry name" value="Phytyl_CoA_dOase-like"/>
</dbReference>
<reference evidence="5 6" key="1">
    <citation type="journal article" date="2017" name="Curr. Biol.">
        <title>The Evolution of Venom by Co-option of Single-Copy Genes.</title>
        <authorList>
            <person name="Martinson E.O."/>
            <person name="Mrinalini"/>
            <person name="Kelkar Y.D."/>
            <person name="Chang C.H."/>
            <person name="Werren J.H."/>
        </authorList>
    </citation>
    <scope>NUCLEOTIDE SEQUENCE [LARGE SCALE GENOMIC DNA]</scope>
    <source>
        <strain evidence="5 6">Alberta</strain>
        <tissue evidence="5">Whole body</tissue>
    </source>
</reference>
<keyword evidence="3" id="KW-0408">Iron</keyword>
<dbReference type="AlphaFoldDB" id="A0A232ETS2"/>